<dbReference type="GeneID" id="18259221"/>
<dbReference type="RefSeq" id="XP_006695524.1">
    <property type="nucleotide sequence ID" value="XM_006695461.1"/>
</dbReference>
<reference evidence="2 3" key="1">
    <citation type="journal article" date="2011" name="Cell">
        <title>Insight into structure and assembly of the nuclear pore complex by utilizing the genome of a eukaryotic thermophile.</title>
        <authorList>
            <person name="Amlacher S."/>
            <person name="Sarges P."/>
            <person name="Flemming D."/>
            <person name="van Noort V."/>
            <person name="Kunze R."/>
            <person name="Devos D.P."/>
            <person name="Arumugam M."/>
            <person name="Bork P."/>
            <person name="Hurt E."/>
        </authorList>
    </citation>
    <scope>NUCLEOTIDE SEQUENCE [LARGE SCALE GENOMIC DNA]</scope>
    <source>
        <strain evidence="3">DSM 1495 / CBS 144.50 / IMI 039719</strain>
    </source>
</reference>
<dbReference type="KEGG" id="cthr:CTHT_0051830"/>
<dbReference type="OMA" id="YDNSHDY"/>
<dbReference type="CDD" id="cd00077">
    <property type="entry name" value="HDc"/>
    <property type="match status" value="1"/>
</dbReference>
<dbReference type="PANTHER" id="PTHR33594:SF1">
    <property type="entry name" value="HD_PDEASE DOMAIN-CONTAINING PROTEIN"/>
    <property type="match status" value="1"/>
</dbReference>
<dbReference type="Gene3D" id="1.10.3210.50">
    <property type="match status" value="1"/>
</dbReference>
<accession>G0SDH8</accession>
<sequence length="222" mass="24771">MSEPSPNPILSLPDVHTAFAAFQDDPLVQAVTAYVKEYMKRYDASHSWDHVERVVAMAHHIYEHSPHELKNKADLRTVHLAALVHDVGDHKYRKPEEPLLPLSELLPQITSPIPFPADLAQKLQTIIPAISYTHETRHPSQTLSLIIQHPELAIVQDADRLDAMGAVGIGRMFTYGDARGNSDGKGRSLAETMKHLDEKLLKLEGMMKTDVGKEVARVRGRG</sequence>
<dbReference type="EMBL" id="GL988045">
    <property type="protein sequence ID" value="EGS18579.1"/>
    <property type="molecule type" value="Genomic_DNA"/>
</dbReference>
<feature type="domain" description="HD/PDEase" evidence="1">
    <location>
        <begin position="43"/>
        <end position="173"/>
    </location>
</feature>
<dbReference type="Pfam" id="PF01966">
    <property type="entry name" value="HD"/>
    <property type="match status" value="1"/>
</dbReference>
<dbReference type="eggNOG" id="ENOG502QSR7">
    <property type="taxonomic scope" value="Eukaryota"/>
</dbReference>
<dbReference type="Proteomes" id="UP000008066">
    <property type="component" value="Unassembled WGS sequence"/>
</dbReference>
<evidence type="ECO:0000313" key="2">
    <source>
        <dbReference type="EMBL" id="EGS18579.1"/>
    </source>
</evidence>
<organism evidence="3">
    <name type="scientific">Chaetomium thermophilum (strain DSM 1495 / CBS 144.50 / IMI 039719)</name>
    <name type="common">Thermochaetoides thermophila</name>
    <dbReference type="NCBI Taxonomy" id="759272"/>
    <lineage>
        <taxon>Eukaryota</taxon>
        <taxon>Fungi</taxon>
        <taxon>Dikarya</taxon>
        <taxon>Ascomycota</taxon>
        <taxon>Pezizomycotina</taxon>
        <taxon>Sordariomycetes</taxon>
        <taxon>Sordariomycetidae</taxon>
        <taxon>Sordariales</taxon>
        <taxon>Chaetomiaceae</taxon>
        <taxon>Thermochaetoides</taxon>
    </lineage>
</organism>
<name>G0SDH8_CHATD</name>
<evidence type="ECO:0000313" key="3">
    <source>
        <dbReference type="Proteomes" id="UP000008066"/>
    </source>
</evidence>
<dbReference type="InterPro" id="IPR003607">
    <property type="entry name" value="HD/PDEase_dom"/>
</dbReference>
<dbReference type="PANTHER" id="PTHR33594">
    <property type="entry name" value="SUPERFAMILY HYDROLASE, PUTATIVE (AFU_ORTHOLOGUE AFUA_1G03035)-RELATED"/>
    <property type="match status" value="1"/>
</dbReference>
<dbReference type="SUPFAM" id="SSF109604">
    <property type="entry name" value="HD-domain/PDEase-like"/>
    <property type="match status" value="1"/>
</dbReference>
<protein>
    <recommendedName>
        <fullName evidence="1">HD/PDEase domain-containing protein</fullName>
    </recommendedName>
</protein>
<dbReference type="SMART" id="SM00471">
    <property type="entry name" value="HDc"/>
    <property type="match status" value="1"/>
</dbReference>
<keyword evidence="3" id="KW-1185">Reference proteome</keyword>
<evidence type="ECO:0000259" key="1">
    <source>
        <dbReference type="SMART" id="SM00471"/>
    </source>
</evidence>
<proteinExistence type="predicted"/>
<gene>
    <name evidence="2" type="ORF">CTHT_0051830</name>
</gene>
<dbReference type="OrthoDB" id="16547at2759"/>
<dbReference type="InterPro" id="IPR006674">
    <property type="entry name" value="HD_domain"/>
</dbReference>
<dbReference type="STRING" id="759272.G0SDH8"/>
<dbReference type="HOGENOM" id="CLU_036524_0_1_1"/>
<dbReference type="AlphaFoldDB" id="G0SDH8"/>